<organism evidence="1 2">
    <name type="scientific">Armillaria ostoyae</name>
    <name type="common">Armillaria root rot fungus</name>
    <dbReference type="NCBI Taxonomy" id="47428"/>
    <lineage>
        <taxon>Eukaryota</taxon>
        <taxon>Fungi</taxon>
        <taxon>Dikarya</taxon>
        <taxon>Basidiomycota</taxon>
        <taxon>Agaricomycotina</taxon>
        <taxon>Agaricomycetes</taxon>
        <taxon>Agaricomycetidae</taxon>
        <taxon>Agaricales</taxon>
        <taxon>Marasmiineae</taxon>
        <taxon>Physalacriaceae</taxon>
        <taxon>Armillaria</taxon>
    </lineage>
</organism>
<dbReference type="AlphaFoldDB" id="A0A284S4G5"/>
<sequence length="160" mass="17792">MELGKVKALLNVQIQEDALVVMEELQSVIQIIKGLIRGTDYFGASGGEIEMVQGTGEKPESEWACSIERMSSRNTSVPLRETGNDADEARIVKISKCSQRDSAFAKELPHVAPITVPEATKPPKTKNEYCIWTQVSQLIQPISRKKLPLLKQLDEMQLVV</sequence>
<protein>
    <submittedName>
        <fullName evidence="1">Uncharacterized protein</fullName>
    </submittedName>
</protein>
<evidence type="ECO:0000313" key="2">
    <source>
        <dbReference type="Proteomes" id="UP000219338"/>
    </source>
</evidence>
<gene>
    <name evidence="1" type="ORF">ARMOST_19416</name>
</gene>
<dbReference type="Proteomes" id="UP000219338">
    <property type="component" value="Unassembled WGS sequence"/>
</dbReference>
<keyword evidence="2" id="KW-1185">Reference proteome</keyword>
<name>A0A284S4G5_ARMOS</name>
<dbReference type="EMBL" id="FUEG01000031">
    <property type="protein sequence ID" value="SJL15908.1"/>
    <property type="molecule type" value="Genomic_DNA"/>
</dbReference>
<proteinExistence type="predicted"/>
<evidence type="ECO:0000313" key="1">
    <source>
        <dbReference type="EMBL" id="SJL15908.1"/>
    </source>
</evidence>
<reference evidence="2" key="1">
    <citation type="journal article" date="2017" name="Nat. Ecol. Evol.">
        <title>Genome expansion and lineage-specific genetic innovations in the forest pathogenic fungi Armillaria.</title>
        <authorList>
            <person name="Sipos G."/>
            <person name="Prasanna A.N."/>
            <person name="Walter M.C."/>
            <person name="O'Connor E."/>
            <person name="Balint B."/>
            <person name="Krizsan K."/>
            <person name="Kiss B."/>
            <person name="Hess J."/>
            <person name="Varga T."/>
            <person name="Slot J."/>
            <person name="Riley R."/>
            <person name="Boka B."/>
            <person name="Rigling D."/>
            <person name="Barry K."/>
            <person name="Lee J."/>
            <person name="Mihaltcheva S."/>
            <person name="LaButti K."/>
            <person name="Lipzen A."/>
            <person name="Waldron R."/>
            <person name="Moloney N.M."/>
            <person name="Sperisen C."/>
            <person name="Kredics L."/>
            <person name="Vagvoelgyi C."/>
            <person name="Patrignani A."/>
            <person name="Fitzpatrick D."/>
            <person name="Nagy I."/>
            <person name="Doyle S."/>
            <person name="Anderson J.B."/>
            <person name="Grigoriev I.V."/>
            <person name="Gueldener U."/>
            <person name="Muensterkoetter M."/>
            <person name="Nagy L.G."/>
        </authorList>
    </citation>
    <scope>NUCLEOTIDE SEQUENCE [LARGE SCALE GENOMIC DNA]</scope>
    <source>
        <strain evidence="2">C18/9</strain>
    </source>
</reference>
<accession>A0A284S4G5</accession>